<accession>A0A2V3J0R4</accession>
<gene>
    <name evidence="2" type="ORF">BWQ96_02182</name>
</gene>
<organism evidence="2 3">
    <name type="scientific">Gracilariopsis chorda</name>
    <dbReference type="NCBI Taxonomy" id="448386"/>
    <lineage>
        <taxon>Eukaryota</taxon>
        <taxon>Rhodophyta</taxon>
        <taxon>Florideophyceae</taxon>
        <taxon>Rhodymeniophycidae</taxon>
        <taxon>Gracilariales</taxon>
        <taxon>Gracilariaceae</taxon>
        <taxon>Gracilariopsis</taxon>
    </lineage>
</organism>
<dbReference type="InterPro" id="IPR004805">
    <property type="entry name" value="DnaE2/DnaE/PolC"/>
</dbReference>
<dbReference type="PANTHER" id="PTHR32294:SF0">
    <property type="entry name" value="DNA POLYMERASE III SUBUNIT ALPHA"/>
    <property type="match status" value="1"/>
</dbReference>
<dbReference type="EMBL" id="NBIV01000017">
    <property type="protein sequence ID" value="PXF47991.1"/>
    <property type="molecule type" value="Genomic_DNA"/>
</dbReference>
<keyword evidence="3" id="KW-1185">Reference proteome</keyword>
<dbReference type="InterPro" id="IPR011708">
    <property type="entry name" value="DNA_pol3_alpha_NTPase_dom"/>
</dbReference>
<proteinExistence type="predicted"/>
<evidence type="ECO:0000259" key="1">
    <source>
        <dbReference type="Pfam" id="PF07733"/>
    </source>
</evidence>
<evidence type="ECO:0000313" key="2">
    <source>
        <dbReference type="EMBL" id="PXF47991.1"/>
    </source>
</evidence>
<dbReference type="Proteomes" id="UP000247409">
    <property type="component" value="Unassembled WGS sequence"/>
</dbReference>
<dbReference type="PANTHER" id="PTHR32294">
    <property type="entry name" value="DNA POLYMERASE III SUBUNIT ALPHA"/>
    <property type="match status" value="1"/>
</dbReference>
<protein>
    <recommendedName>
        <fullName evidence="1">Bacterial DNA polymerase III alpha subunit NTPase domain-containing protein</fullName>
    </recommendedName>
</protein>
<feature type="domain" description="Bacterial DNA polymerase III alpha subunit NTPase" evidence="1">
    <location>
        <begin position="2"/>
        <end position="112"/>
    </location>
</feature>
<name>A0A2V3J0R4_9FLOR</name>
<dbReference type="GO" id="GO:0008408">
    <property type="term" value="F:3'-5' exonuclease activity"/>
    <property type="evidence" value="ECO:0007669"/>
    <property type="project" value="InterPro"/>
</dbReference>
<comment type="caution">
    <text evidence="2">The sequence shown here is derived from an EMBL/GenBank/DDBJ whole genome shotgun (WGS) entry which is preliminary data.</text>
</comment>
<reference evidence="2 3" key="1">
    <citation type="journal article" date="2018" name="Mol. Biol. Evol.">
        <title>Analysis of the draft genome of the red seaweed Gracilariopsis chorda provides insights into genome size evolution in Rhodophyta.</title>
        <authorList>
            <person name="Lee J."/>
            <person name="Yang E.C."/>
            <person name="Graf L."/>
            <person name="Yang J.H."/>
            <person name="Qiu H."/>
            <person name="Zel Zion U."/>
            <person name="Chan C.X."/>
            <person name="Stephens T.G."/>
            <person name="Weber A.P.M."/>
            <person name="Boo G.H."/>
            <person name="Boo S.M."/>
            <person name="Kim K.M."/>
            <person name="Shin Y."/>
            <person name="Jung M."/>
            <person name="Lee S.J."/>
            <person name="Yim H.S."/>
            <person name="Lee J.H."/>
            <person name="Bhattacharya D."/>
            <person name="Yoon H.S."/>
        </authorList>
    </citation>
    <scope>NUCLEOTIDE SEQUENCE [LARGE SCALE GENOMIC DNA]</scope>
    <source>
        <strain evidence="2 3">SKKU-2015</strain>
        <tissue evidence="2">Whole body</tissue>
    </source>
</reference>
<dbReference type="GO" id="GO:0006260">
    <property type="term" value="P:DNA replication"/>
    <property type="evidence" value="ECO:0007669"/>
    <property type="project" value="InterPro"/>
</dbReference>
<dbReference type="OrthoDB" id="2436577at2759"/>
<dbReference type="AlphaFoldDB" id="A0A2V3J0R4"/>
<sequence>MDMIRRMGFSSYFLVVWDYIHFARTNCIPVGPGRGSAAGSLVAFALQITDVDPILFNLLFERFLSIERKSMPDTDTDVSVDGRERVIAYLNEPYGQSCVAKIITFNLLTEHQTSQ</sequence>
<dbReference type="Pfam" id="PF07733">
    <property type="entry name" value="DNA_pol3_alpha"/>
    <property type="match status" value="1"/>
</dbReference>
<evidence type="ECO:0000313" key="3">
    <source>
        <dbReference type="Proteomes" id="UP000247409"/>
    </source>
</evidence>
<dbReference type="STRING" id="448386.A0A2V3J0R4"/>